<evidence type="ECO:0000313" key="3">
    <source>
        <dbReference type="Proteomes" id="UP000494163"/>
    </source>
</evidence>
<sequence length="140" mass="14784">MLFCLAGHTAWAACNVCQSNQVACMNSTSFYLCFGEGTPNTDNLYSCLAGFQCSDRAAICIQKNAQVPPSCGDTSKCGQCSAHRNFKFACHSRGIFQMCVGAAQPTGVYGECPSGKVCDANSDEVCVPEVPGQVLTCNVN</sequence>
<dbReference type="OMA" id="STQEICV"/>
<feature type="non-terminal residue" evidence="2">
    <location>
        <position position="140"/>
    </location>
</feature>
<feature type="signal peptide" evidence="1">
    <location>
        <begin position="1"/>
        <end position="19"/>
    </location>
</feature>
<name>A0A0M4ER46_DROBS</name>
<keyword evidence="3" id="KW-1185">Reference proteome</keyword>
<dbReference type="OrthoDB" id="7881953at2759"/>
<dbReference type="AlphaFoldDB" id="A0A0M4ER46"/>
<proteinExistence type="predicted"/>
<dbReference type="Proteomes" id="UP000494163">
    <property type="component" value="Chromosome 3L"/>
</dbReference>
<accession>A0A0M4ER46</accession>
<dbReference type="EMBL" id="CP012525">
    <property type="protein sequence ID" value="ALC44880.1"/>
    <property type="molecule type" value="Genomic_DNA"/>
</dbReference>
<protein>
    <submittedName>
        <fullName evidence="2">CG14958</fullName>
    </submittedName>
</protein>
<reference evidence="2 3" key="1">
    <citation type="submission" date="2015-08" db="EMBL/GenBank/DDBJ databases">
        <title>Ancestral chromatin configuration constrains chromatin evolution on differentiating sex chromosomes in Drosophila.</title>
        <authorList>
            <person name="Zhou Q."/>
            <person name="Bachtrog D."/>
        </authorList>
    </citation>
    <scope>NUCLEOTIDE SEQUENCE [LARGE SCALE GENOMIC DNA]</scope>
    <source>
        <tissue evidence="2">Whole larvae</tissue>
    </source>
</reference>
<feature type="chain" id="PRO_5005793594" evidence="1">
    <location>
        <begin position="20"/>
        <end position="140"/>
    </location>
</feature>
<evidence type="ECO:0000256" key="1">
    <source>
        <dbReference type="SAM" id="SignalP"/>
    </source>
</evidence>
<organism evidence="2 3">
    <name type="scientific">Drosophila busckii</name>
    <name type="common">Fruit fly</name>
    <dbReference type="NCBI Taxonomy" id="30019"/>
    <lineage>
        <taxon>Eukaryota</taxon>
        <taxon>Metazoa</taxon>
        <taxon>Ecdysozoa</taxon>
        <taxon>Arthropoda</taxon>
        <taxon>Hexapoda</taxon>
        <taxon>Insecta</taxon>
        <taxon>Pterygota</taxon>
        <taxon>Neoptera</taxon>
        <taxon>Endopterygota</taxon>
        <taxon>Diptera</taxon>
        <taxon>Brachycera</taxon>
        <taxon>Muscomorpha</taxon>
        <taxon>Ephydroidea</taxon>
        <taxon>Drosophilidae</taxon>
        <taxon>Drosophila</taxon>
    </lineage>
</organism>
<keyword evidence="1" id="KW-0732">Signal</keyword>
<gene>
    <name evidence="2" type="ORF">Dbus_chr3Lg2046</name>
</gene>
<evidence type="ECO:0000313" key="2">
    <source>
        <dbReference type="EMBL" id="ALC44880.1"/>
    </source>
</evidence>